<dbReference type="Proteomes" id="UP000410492">
    <property type="component" value="Unassembled WGS sequence"/>
</dbReference>
<feature type="domain" description="UTP23 sensor motif region" evidence="9">
    <location>
        <begin position="190"/>
        <end position="207"/>
    </location>
</feature>
<evidence type="ECO:0000313" key="10">
    <source>
        <dbReference type="EMBL" id="VEN40383.1"/>
    </source>
</evidence>
<comment type="function">
    <text evidence="5">Involved in rRNA-processing and ribosome biogenesis.</text>
</comment>
<gene>
    <name evidence="10" type="ORF">CALMAC_LOCUS4563</name>
</gene>
<evidence type="ECO:0000256" key="2">
    <source>
        <dbReference type="ARBA" id="ARBA00022517"/>
    </source>
</evidence>
<proteinExistence type="inferred from homology"/>
<evidence type="ECO:0000256" key="5">
    <source>
        <dbReference type="ARBA" id="ARBA00037300"/>
    </source>
</evidence>
<dbReference type="CDD" id="cd09866">
    <property type="entry name" value="PIN_Fcf1-Utp23-H"/>
    <property type="match status" value="1"/>
</dbReference>
<comment type="subcellular location">
    <subcellularLocation>
        <location evidence="1">Nucleus</location>
        <location evidence="1">Nucleolus</location>
    </subcellularLocation>
</comment>
<feature type="compositionally biased region" description="Basic and acidic residues" evidence="8">
    <location>
        <begin position="239"/>
        <end position="249"/>
    </location>
</feature>
<feature type="compositionally biased region" description="Basic residues" evidence="8">
    <location>
        <begin position="191"/>
        <end position="210"/>
    </location>
</feature>
<dbReference type="FunFam" id="3.40.50.1010:FF:000006">
    <property type="entry name" value="rRNA-processing protein UTP23 homolog"/>
    <property type="match status" value="1"/>
</dbReference>
<keyword evidence="2" id="KW-0690">Ribosome biogenesis</keyword>
<evidence type="ECO:0000256" key="7">
    <source>
        <dbReference type="ARBA" id="ARBA00071400"/>
    </source>
</evidence>
<comment type="similarity">
    <text evidence="6">Belongs to the UTP23/FCF1 family. UTP23 subfamily.</text>
</comment>
<accession>A0A653BXU7</accession>
<evidence type="ECO:0000259" key="9">
    <source>
        <dbReference type="Pfam" id="PF24779"/>
    </source>
</evidence>
<dbReference type="EMBL" id="CAACVG010006529">
    <property type="protein sequence ID" value="VEN40383.1"/>
    <property type="molecule type" value="Genomic_DNA"/>
</dbReference>
<dbReference type="InterPro" id="IPR029060">
    <property type="entry name" value="PIN-like_dom_sf"/>
</dbReference>
<dbReference type="Pfam" id="PF04900">
    <property type="entry name" value="Fcf1"/>
    <property type="match status" value="1"/>
</dbReference>
<evidence type="ECO:0000313" key="11">
    <source>
        <dbReference type="Proteomes" id="UP000410492"/>
    </source>
</evidence>
<feature type="compositionally biased region" description="Basic residues" evidence="8">
    <location>
        <begin position="228"/>
        <end position="238"/>
    </location>
</feature>
<evidence type="ECO:0000256" key="8">
    <source>
        <dbReference type="SAM" id="MobiDB-lite"/>
    </source>
</evidence>
<sequence length="249" mass="28377">MKIKRYKKLNKHLSFFVNNFGFRQPYQLLVDGTFCYAALNNKINIADNIPRYLQGDIKLLTTQCAIIEMEKLGPKLNGALLILKKYVVHKCGHEGKPVTGAECLLSMLGKANAKHYIIATQDRELQEKVRNIPGAPLLYLHIKTPVFEQPSKASTAVVKDKLSLLSHHERQALEDLKLQSGIDPTTEDKPKKKKKKKGPNPLSCKKKTKKAVLNNPIKKKIGEPEKEKKKRKKVRLPKHVKDEIFKKKD</sequence>
<dbReference type="Gene3D" id="3.40.50.1010">
    <property type="entry name" value="5'-nuclease"/>
    <property type="match status" value="1"/>
</dbReference>
<keyword evidence="4" id="KW-0539">Nucleus</keyword>
<protein>
    <recommendedName>
        <fullName evidence="7">rRNA-processing protein UTP23 homolog</fullName>
    </recommendedName>
</protein>
<dbReference type="GO" id="GO:0006364">
    <property type="term" value="P:rRNA processing"/>
    <property type="evidence" value="ECO:0007669"/>
    <property type="project" value="UniProtKB-KW"/>
</dbReference>
<reference evidence="10 11" key="1">
    <citation type="submission" date="2019-01" db="EMBL/GenBank/DDBJ databases">
        <authorList>
            <person name="Sayadi A."/>
        </authorList>
    </citation>
    <scope>NUCLEOTIDE SEQUENCE [LARGE SCALE GENOMIC DNA]</scope>
</reference>
<dbReference type="InterPro" id="IPR006984">
    <property type="entry name" value="Fcf1/UTP23"/>
</dbReference>
<dbReference type="OrthoDB" id="25675at2759"/>
<dbReference type="GO" id="GO:0032040">
    <property type="term" value="C:small-subunit processome"/>
    <property type="evidence" value="ECO:0007669"/>
    <property type="project" value="InterPro"/>
</dbReference>
<dbReference type="Pfam" id="PF24779">
    <property type="entry name" value="UTP23_sensor"/>
    <property type="match status" value="1"/>
</dbReference>
<feature type="region of interest" description="Disordered" evidence="8">
    <location>
        <begin position="175"/>
        <end position="249"/>
    </location>
</feature>
<keyword evidence="3" id="KW-0698">rRNA processing</keyword>
<dbReference type="PANTHER" id="PTHR12416">
    <property type="entry name" value="RRNA-PROCESSING PROTEIN UTP23 HOMOLOG"/>
    <property type="match status" value="1"/>
</dbReference>
<name>A0A653BXU7_CALMS</name>
<evidence type="ECO:0000256" key="1">
    <source>
        <dbReference type="ARBA" id="ARBA00004604"/>
    </source>
</evidence>
<dbReference type="SUPFAM" id="SSF88723">
    <property type="entry name" value="PIN domain-like"/>
    <property type="match status" value="1"/>
</dbReference>
<evidence type="ECO:0000256" key="6">
    <source>
        <dbReference type="ARBA" id="ARBA00038503"/>
    </source>
</evidence>
<keyword evidence="11" id="KW-1185">Reference proteome</keyword>
<organism evidence="10 11">
    <name type="scientific">Callosobruchus maculatus</name>
    <name type="common">Southern cowpea weevil</name>
    <name type="synonym">Pulse bruchid</name>
    <dbReference type="NCBI Taxonomy" id="64391"/>
    <lineage>
        <taxon>Eukaryota</taxon>
        <taxon>Metazoa</taxon>
        <taxon>Ecdysozoa</taxon>
        <taxon>Arthropoda</taxon>
        <taxon>Hexapoda</taxon>
        <taxon>Insecta</taxon>
        <taxon>Pterygota</taxon>
        <taxon>Neoptera</taxon>
        <taxon>Endopterygota</taxon>
        <taxon>Coleoptera</taxon>
        <taxon>Polyphaga</taxon>
        <taxon>Cucujiformia</taxon>
        <taxon>Chrysomeloidea</taxon>
        <taxon>Chrysomelidae</taxon>
        <taxon>Bruchinae</taxon>
        <taxon>Bruchini</taxon>
        <taxon>Callosobruchus</taxon>
    </lineage>
</organism>
<dbReference type="AlphaFoldDB" id="A0A653BXU7"/>
<evidence type="ECO:0000256" key="4">
    <source>
        <dbReference type="ARBA" id="ARBA00023242"/>
    </source>
</evidence>
<dbReference type="InterPro" id="IPR057776">
    <property type="entry name" value="UTP23_sensor"/>
</dbReference>
<evidence type="ECO:0000256" key="3">
    <source>
        <dbReference type="ARBA" id="ARBA00022552"/>
    </source>
</evidence>